<accession>A0A198FJQ0</accession>
<feature type="signal peptide" evidence="8">
    <location>
        <begin position="1"/>
        <end position="26"/>
    </location>
</feature>
<dbReference type="Proteomes" id="UP000094023">
    <property type="component" value="Unassembled WGS sequence"/>
</dbReference>
<dbReference type="InterPro" id="IPR013783">
    <property type="entry name" value="Ig-like_fold"/>
</dbReference>
<dbReference type="GO" id="GO:0030288">
    <property type="term" value="C:outer membrane-bounded periplasmic space"/>
    <property type="evidence" value="ECO:0007669"/>
    <property type="project" value="InterPro"/>
</dbReference>
<dbReference type="InterPro" id="IPR016148">
    <property type="entry name" value="Pili_assmbl_chaperone_C"/>
</dbReference>
<name>A0A198FJQ0_9GAMM</name>
<feature type="chain" id="PRO_5008278802" evidence="8">
    <location>
        <begin position="27"/>
        <end position="252"/>
    </location>
</feature>
<keyword evidence="5" id="KW-0574">Periplasm</keyword>
<evidence type="ECO:0000313" key="11">
    <source>
        <dbReference type="EMBL" id="OAT24995.1"/>
    </source>
</evidence>
<protein>
    <submittedName>
        <fullName evidence="11">Periplasmic fimbrial chaperone</fullName>
    </submittedName>
</protein>
<evidence type="ECO:0000256" key="8">
    <source>
        <dbReference type="SAM" id="SignalP"/>
    </source>
</evidence>
<dbReference type="AlphaFoldDB" id="A0A198FJQ0"/>
<dbReference type="PANTHER" id="PTHR30251:SF6">
    <property type="entry name" value="FIMBRIAL CHAPERONE YFCS-RELATED"/>
    <property type="match status" value="1"/>
</dbReference>
<feature type="domain" description="Pili assembly chaperone C-terminal" evidence="10">
    <location>
        <begin position="171"/>
        <end position="231"/>
    </location>
</feature>
<evidence type="ECO:0000256" key="5">
    <source>
        <dbReference type="ARBA" id="ARBA00022764"/>
    </source>
</evidence>
<dbReference type="InterPro" id="IPR036316">
    <property type="entry name" value="Pili_assmbl_chap_C_dom_sf"/>
</dbReference>
<comment type="similarity">
    <text evidence="2 7">Belongs to the periplasmic pilus chaperone family.</text>
</comment>
<dbReference type="SUPFAM" id="SSF49354">
    <property type="entry name" value="PapD-like"/>
    <property type="match status" value="1"/>
</dbReference>
<evidence type="ECO:0000256" key="1">
    <source>
        <dbReference type="ARBA" id="ARBA00004418"/>
    </source>
</evidence>
<evidence type="ECO:0000256" key="4">
    <source>
        <dbReference type="ARBA" id="ARBA00022729"/>
    </source>
</evidence>
<evidence type="ECO:0000256" key="6">
    <source>
        <dbReference type="ARBA" id="ARBA00023186"/>
    </source>
</evidence>
<dbReference type="InterPro" id="IPR050643">
    <property type="entry name" value="Periplasmic_pilus_chap"/>
</dbReference>
<dbReference type="Gene3D" id="2.60.40.10">
    <property type="entry name" value="Immunoglobulins"/>
    <property type="match status" value="2"/>
</dbReference>
<reference evidence="11 12" key="1">
    <citation type="submission" date="2016-04" db="EMBL/GenBank/DDBJ databases">
        <title>ATOL: Assembling a taxonomically balanced genome-scale reconstruction of the evolutionary history of the Enterobacteriaceae.</title>
        <authorList>
            <person name="Plunkett G.III."/>
            <person name="Neeno-Eckwall E.C."/>
            <person name="Glasner J.D."/>
            <person name="Perna N.T."/>
        </authorList>
    </citation>
    <scope>NUCLEOTIDE SEQUENCE [LARGE SCALE GENOMIC DNA]</scope>
    <source>
        <strain evidence="11 12">ATCC 19692</strain>
    </source>
</reference>
<evidence type="ECO:0000259" key="9">
    <source>
        <dbReference type="Pfam" id="PF00345"/>
    </source>
</evidence>
<dbReference type="Pfam" id="PF00345">
    <property type="entry name" value="PapD_N"/>
    <property type="match status" value="1"/>
</dbReference>
<evidence type="ECO:0000256" key="3">
    <source>
        <dbReference type="ARBA" id="ARBA00022558"/>
    </source>
</evidence>
<keyword evidence="6 7" id="KW-0143">Chaperone</keyword>
<feature type="domain" description="Pili assembly chaperone N-terminal" evidence="9">
    <location>
        <begin position="28"/>
        <end position="145"/>
    </location>
</feature>
<dbReference type="FunFam" id="2.60.40.10:FF:000458">
    <property type="entry name" value="Molecular chaperone FimC"/>
    <property type="match status" value="1"/>
</dbReference>
<dbReference type="InterPro" id="IPR016147">
    <property type="entry name" value="Pili_assmbl_chaperone_N"/>
</dbReference>
<dbReference type="RefSeq" id="WP_066751250.1">
    <property type="nucleotide sequence ID" value="NZ_LXEN01000116.1"/>
</dbReference>
<dbReference type="PROSITE" id="PS00635">
    <property type="entry name" value="PILI_CHAPERONE"/>
    <property type="match status" value="1"/>
</dbReference>
<dbReference type="STRING" id="1354337.M983_2433"/>
<evidence type="ECO:0000256" key="2">
    <source>
        <dbReference type="ARBA" id="ARBA00007399"/>
    </source>
</evidence>
<dbReference type="InterPro" id="IPR001829">
    <property type="entry name" value="Pili_assmbl_chaperone_bac"/>
</dbReference>
<dbReference type="InterPro" id="IPR018046">
    <property type="entry name" value="Pili_assmbl_chaperone_CS"/>
</dbReference>
<keyword evidence="12" id="KW-1185">Reference proteome</keyword>
<keyword evidence="4 8" id="KW-0732">Signal</keyword>
<comment type="caution">
    <text evidence="11">The sequence shown here is derived from an EMBL/GenBank/DDBJ whole genome shotgun (WGS) entry which is preliminary data.</text>
</comment>
<sequence>MMLAKRSFIVATTLLTGMVLTQQAIAAIALDRTRVIFNGADKSVSLNISNQNKELPYLAQGWMENEQGEKIENPLVILPPIQRVEPGDKSQIKVQSLPDIASLPQDRESVFYFNLREIPPRSDKPNVLQIALQTRIKLFYRPKAIYATQTDLANPWQEKITLTKQGDNYIVNNPTPYFVTIVDGLTGLKGESLEGFTPLMIAPKAQGTLNLKASVFGASPVLSYINDYGGRPRLKFSCSGNECKVAETSTGY</sequence>
<evidence type="ECO:0000313" key="12">
    <source>
        <dbReference type="Proteomes" id="UP000094023"/>
    </source>
</evidence>
<evidence type="ECO:0000256" key="7">
    <source>
        <dbReference type="RuleBase" id="RU003918"/>
    </source>
</evidence>
<dbReference type="Pfam" id="PF02753">
    <property type="entry name" value="PapD_C"/>
    <property type="match status" value="1"/>
</dbReference>
<gene>
    <name evidence="11" type="ORF">M983_2433</name>
</gene>
<proteinExistence type="inferred from homology"/>
<dbReference type="PATRIC" id="fig|1354337.4.peg.2499"/>
<comment type="subcellular location">
    <subcellularLocation>
        <location evidence="1 7">Periplasm</location>
    </subcellularLocation>
</comment>
<dbReference type="PRINTS" id="PR00969">
    <property type="entry name" value="CHAPERONPILI"/>
</dbReference>
<organism evidence="11 12">
    <name type="scientific">Proteus myxofaciens ATCC 19692</name>
    <dbReference type="NCBI Taxonomy" id="1354337"/>
    <lineage>
        <taxon>Bacteria</taxon>
        <taxon>Pseudomonadati</taxon>
        <taxon>Pseudomonadota</taxon>
        <taxon>Gammaproteobacteria</taxon>
        <taxon>Enterobacterales</taxon>
        <taxon>Morganellaceae</taxon>
        <taxon>Proteus</taxon>
    </lineage>
</organism>
<dbReference type="GO" id="GO:0071555">
    <property type="term" value="P:cell wall organization"/>
    <property type="evidence" value="ECO:0007669"/>
    <property type="project" value="InterPro"/>
</dbReference>
<dbReference type="InterPro" id="IPR008962">
    <property type="entry name" value="PapD-like_sf"/>
</dbReference>
<dbReference type="EMBL" id="LXEN01000116">
    <property type="protein sequence ID" value="OAT24995.1"/>
    <property type="molecule type" value="Genomic_DNA"/>
</dbReference>
<dbReference type="OrthoDB" id="9131059at2"/>
<dbReference type="PANTHER" id="PTHR30251">
    <property type="entry name" value="PILUS ASSEMBLY CHAPERONE"/>
    <property type="match status" value="1"/>
</dbReference>
<evidence type="ECO:0000259" key="10">
    <source>
        <dbReference type="Pfam" id="PF02753"/>
    </source>
</evidence>
<keyword evidence="3" id="KW-1029">Fimbrium biogenesis</keyword>
<dbReference type="SUPFAM" id="SSF49584">
    <property type="entry name" value="Periplasmic chaperone C-domain"/>
    <property type="match status" value="1"/>
</dbReference>